<dbReference type="InterPro" id="IPR036583">
    <property type="entry name" value="23S_rRNA_IVS_sf"/>
</dbReference>
<organism evidence="1 2">
    <name type="scientific">Candidatus Falkowbacteria bacterium RIFOXYD2_FULL_34_120</name>
    <dbReference type="NCBI Taxonomy" id="1798007"/>
    <lineage>
        <taxon>Bacteria</taxon>
        <taxon>Candidatus Falkowiibacteriota</taxon>
    </lineage>
</organism>
<dbReference type="AlphaFoldDB" id="A0A1F5TRX4"/>
<dbReference type="Proteomes" id="UP000177579">
    <property type="component" value="Unassembled WGS sequence"/>
</dbReference>
<name>A0A1F5TRX4_9BACT</name>
<comment type="caution">
    <text evidence="1">The sequence shown here is derived from an EMBL/GenBank/DDBJ whole genome shotgun (WGS) entry which is preliminary data.</text>
</comment>
<accession>A0A1F5TRX4</accession>
<evidence type="ECO:0000313" key="2">
    <source>
        <dbReference type="Proteomes" id="UP000177579"/>
    </source>
</evidence>
<evidence type="ECO:0000313" key="1">
    <source>
        <dbReference type="EMBL" id="OGF41568.1"/>
    </source>
</evidence>
<dbReference type="Gene3D" id="1.20.1440.60">
    <property type="entry name" value="23S rRNA-intervening sequence"/>
    <property type="match status" value="1"/>
</dbReference>
<evidence type="ECO:0008006" key="3">
    <source>
        <dbReference type="Google" id="ProtNLM"/>
    </source>
</evidence>
<dbReference type="SUPFAM" id="SSF158446">
    <property type="entry name" value="IVS-encoded protein-like"/>
    <property type="match status" value="1"/>
</dbReference>
<dbReference type="EMBL" id="MFGO01000008">
    <property type="protein sequence ID" value="OGF41568.1"/>
    <property type="molecule type" value="Genomic_DNA"/>
</dbReference>
<sequence length="70" mass="8564">MPQGLIRLFNNFIIFFMARYDHLPVYKVSYELLLLVFQITKYFSREFKYTIGQELKKEAIEMMTNIYRAK</sequence>
<protein>
    <recommendedName>
        <fullName evidence="3">Four helix bundle protein</fullName>
    </recommendedName>
</protein>
<reference evidence="1 2" key="1">
    <citation type="journal article" date="2016" name="Nat. Commun.">
        <title>Thousands of microbial genomes shed light on interconnected biogeochemical processes in an aquifer system.</title>
        <authorList>
            <person name="Anantharaman K."/>
            <person name="Brown C.T."/>
            <person name="Hug L.A."/>
            <person name="Sharon I."/>
            <person name="Castelle C.J."/>
            <person name="Probst A.J."/>
            <person name="Thomas B.C."/>
            <person name="Singh A."/>
            <person name="Wilkins M.J."/>
            <person name="Karaoz U."/>
            <person name="Brodie E.L."/>
            <person name="Williams K.H."/>
            <person name="Hubbard S.S."/>
            <person name="Banfield J.F."/>
        </authorList>
    </citation>
    <scope>NUCLEOTIDE SEQUENCE [LARGE SCALE GENOMIC DNA]</scope>
</reference>
<gene>
    <name evidence="1" type="ORF">A2531_02665</name>
</gene>
<proteinExistence type="predicted"/>